<protein>
    <submittedName>
        <fullName evidence="1">Uncharacterized protein</fullName>
    </submittedName>
</protein>
<reference evidence="1" key="1">
    <citation type="submission" date="2020-08" db="EMBL/GenBank/DDBJ databases">
        <title>Multicomponent nature underlies the extraordinary mechanical properties of spider dragline silk.</title>
        <authorList>
            <person name="Kono N."/>
            <person name="Nakamura H."/>
            <person name="Mori M."/>
            <person name="Yoshida Y."/>
            <person name="Ohtoshi R."/>
            <person name="Malay A.D."/>
            <person name="Moran D.A.P."/>
            <person name="Tomita M."/>
            <person name="Numata K."/>
            <person name="Arakawa K."/>
        </authorList>
    </citation>
    <scope>NUCLEOTIDE SEQUENCE</scope>
</reference>
<gene>
    <name evidence="1" type="primary">NCL1_28978</name>
    <name evidence="1" type="ORF">TNCV_1356081</name>
</gene>
<sequence length="144" mass="16488">MWLSSRRILIITTYYEIPTQLACAYLKGHLTGRELDWFEVLGYRVKEDNATDYAHLKQSLTEQLVPRGIGRKIGGRREVTTDNLTIADRRGNSTDLRVKVLRIIGDSRVDAEVVNRIIDSIIKAVDRVVRETVLSGFRMIKTDI</sequence>
<keyword evidence="2" id="KW-1185">Reference proteome</keyword>
<evidence type="ECO:0000313" key="1">
    <source>
        <dbReference type="EMBL" id="GFY08195.1"/>
    </source>
</evidence>
<organism evidence="1 2">
    <name type="scientific">Trichonephila clavipes</name>
    <name type="common">Golden silk orbweaver</name>
    <name type="synonym">Nephila clavipes</name>
    <dbReference type="NCBI Taxonomy" id="2585209"/>
    <lineage>
        <taxon>Eukaryota</taxon>
        <taxon>Metazoa</taxon>
        <taxon>Ecdysozoa</taxon>
        <taxon>Arthropoda</taxon>
        <taxon>Chelicerata</taxon>
        <taxon>Arachnida</taxon>
        <taxon>Araneae</taxon>
        <taxon>Araneomorphae</taxon>
        <taxon>Entelegynae</taxon>
        <taxon>Araneoidea</taxon>
        <taxon>Nephilidae</taxon>
        <taxon>Trichonephila</taxon>
    </lineage>
</organism>
<dbReference type="Proteomes" id="UP000887159">
    <property type="component" value="Unassembled WGS sequence"/>
</dbReference>
<accession>A0A8X6VJE7</accession>
<evidence type="ECO:0000313" key="2">
    <source>
        <dbReference type="Proteomes" id="UP000887159"/>
    </source>
</evidence>
<comment type="caution">
    <text evidence="1">The sequence shown here is derived from an EMBL/GenBank/DDBJ whole genome shotgun (WGS) entry which is preliminary data.</text>
</comment>
<name>A0A8X6VJE7_TRICX</name>
<dbReference type="AlphaFoldDB" id="A0A8X6VJE7"/>
<proteinExistence type="predicted"/>
<dbReference type="EMBL" id="BMAU01021280">
    <property type="protein sequence ID" value="GFY08195.1"/>
    <property type="molecule type" value="Genomic_DNA"/>
</dbReference>